<organism evidence="2 3">
    <name type="scientific">Aliikangiella coralliicola</name>
    <dbReference type="NCBI Taxonomy" id="2592383"/>
    <lineage>
        <taxon>Bacteria</taxon>
        <taxon>Pseudomonadati</taxon>
        <taxon>Pseudomonadota</taxon>
        <taxon>Gammaproteobacteria</taxon>
        <taxon>Oceanospirillales</taxon>
        <taxon>Pleioneaceae</taxon>
        <taxon>Aliikangiella</taxon>
    </lineage>
</organism>
<comment type="caution">
    <text evidence="2">The sequence shown here is derived from an EMBL/GenBank/DDBJ whole genome shotgun (WGS) entry which is preliminary data.</text>
</comment>
<protein>
    <recommendedName>
        <fullName evidence="1">Polysaccharide biosynthesis protein CapD-like domain-containing protein</fullName>
    </recommendedName>
</protein>
<name>A0A545UCY2_9GAMM</name>
<keyword evidence="3" id="KW-1185">Reference proteome</keyword>
<dbReference type="Proteomes" id="UP000315439">
    <property type="component" value="Unassembled WGS sequence"/>
</dbReference>
<dbReference type="RefSeq" id="WP_142893946.1">
    <property type="nucleotide sequence ID" value="NZ_ML660164.1"/>
</dbReference>
<evidence type="ECO:0000313" key="2">
    <source>
        <dbReference type="EMBL" id="TQV87322.1"/>
    </source>
</evidence>
<dbReference type="AlphaFoldDB" id="A0A545UCY2"/>
<feature type="domain" description="Polysaccharide biosynthesis protein CapD-like" evidence="1">
    <location>
        <begin position="34"/>
        <end position="67"/>
    </location>
</feature>
<dbReference type="InterPro" id="IPR003869">
    <property type="entry name" value="Polysac_CapD-like"/>
</dbReference>
<gene>
    <name evidence="2" type="ORF">FLL46_12800</name>
</gene>
<dbReference type="Pfam" id="PF02719">
    <property type="entry name" value="Polysacc_synt_2"/>
    <property type="match status" value="1"/>
</dbReference>
<evidence type="ECO:0000259" key="1">
    <source>
        <dbReference type="Pfam" id="PF02719"/>
    </source>
</evidence>
<accession>A0A545UCY2</accession>
<sequence length="116" mass="13276">MTTQQIKYFVKNGLLGRKTVTAKTNINYSNVTNRVVMVTGRMKANGNVFVLDMDEPIKIYELAKKSHKAIWICIKKYFKPVNDIADILWIQNTTEQLSPSWETKLPAKEKVNENAG</sequence>
<evidence type="ECO:0000313" key="3">
    <source>
        <dbReference type="Proteomes" id="UP000315439"/>
    </source>
</evidence>
<dbReference type="EMBL" id="VIKS01000008">
    <property type="protein sequence ID" value="TQV87322.1"/>
    <property type="molecule type" value="Genomic_DNA"/>
</dbReference>
<proteinExistence type="predicted"/>
<reference evidence="2 3" key="1">
    <citation type="submission" date="2019-07" db="EMBL/GenBank/DDBJ databases">
        <title>Draft genome for Aliikangiella sp. M105.</title>
        <authorList>
            <person name="Wang G."/>
        </authorList>
    </citation>
    <scope>NUCLEOTIDE SEQUENCE [LARGE SCALE GENOMIC DNA]</scope>
    <source>
        <strain evidence="2 3">M105</strain>
    </source>
</reference>